<accession>A0A4R4XV90</accession>
<comment type="caution">
    <text evidence="4">The sequence shown here is derived from an EMBL/GenBank/DDBJ whole genome shotgun (WGS) entry which is preliminary data.</text>
</comment>
<dbReference type="AlphaFoldDB" id="A0A4R4XV90"/>
<dbReference type="PANTHER" id="PTHR19959">
    <property type="entry name" value="KINESIN LIGHT CHAIN"/>
    <property type="match status" value="1"/>
</dbReference>
<name>A0A4R4XV90_9PSEU</name>
<dbReference type="RefSeq" id="WP_132494971.1">
    <property type="nucleotide sequence ID" value="NZ_SMKW01000135.1"/>
</dbReference>
<dbReference type="PANTHER" id="PTHR19959:SF119">
    <property type="entry name" value="FUNGAL LIPASE-LIKE DOMAIN-CONTAINING PROTEIN"/>
    <property type="match status" value="1"/>
</dbReference>
<sequence>MAAVKGARFRFVLYVVLAGVAGWVATRTAPETWDLPWRTWVPVGAAVAAGATGTFVGEVINALRKITETKRAPRDALEASGEPSATDHQSPAALLRPERAVVAFTGRAEELEWLRAWCTDKAACPVSLVTGPGGVGKTRLALWLAKVLRQKKWIVQPVRPGSEVTAVQAAAQAKERVLLIVDYAETRPDLSAMLTEVAAQEAAGSTGGLRVLLLARHVGEWWTALEAASDATRVLRDRSLTRELVPALDAEHDNRRIFLEALPFYAKARGRPVPQAAPPAVSEPLPVLVLHAAALVAVLDDEQGTQAGRAAADLGVLDRLLDHESRLWADTARRLGVSVSPPVLEQVIAVVALLVDPDSSTEAAMHNVLCRVPDLADADAEKVGALVRWLRQLYPTASGTVDVLRPDLLAERHAANQLADRELLRETCFTDLSESQKIQALTVLARACTHHDHAGAVLGEILYRKLPEFANAAIIAAIQTNSLLGDRLAYALHDAPAPDDTLREVQAKIPYPTVALASAELAVTQRIRHALPPDTDPAETAEWASHHATALAQHGHREEALAAISEAVDLYRELARARPDAFRSDLATALNDQSNRLWGLGRWEEGLVAISEAVDIRRELARVRPDAFRSDLATALNNQSSQLWGLGRWEEVLVAISEAVDIRRELAQVRPDAFRPDLASALNNQSSQLWGLGRWEEVLVAISEAVDIRRELAQVRPDAFRPDLASALNNQSSQLWGLGRWEEVLVAISEAVDIRRELAQVRPDAFRPDLASALNNQSNHLSGLGRWEEALVVISEAVDLYRELARVRPDAFRSDLAMSLNNQSSHLWRLGRWEEGLVVISEAVDIRRELARVRPDAFRSDLAMSLNNQSSQLWGLGRWEEALVVISEAVDLYRELARVRPGTFRPDLAGSLNNQSDCLSDLRRWEEALAASGEAVDIYRELARVRPGTFRPDLASALNNQSNHLSGLGRWEEALVVISEAVDIYRELARVRPDAFRPDLARSLNNQSGCLSDLGRRAEALKTIDEAITIWRFLVAQRPVVHQRQLDKALAIRIRSRLSR</sequence>
<dbReference type="OrthoDB" id="3261206at2"/>
<keyword evidence="5" id="KW-1185">Reference proteome</keyword>
<dbReference type="InterPro" id="IPR019734">
    <property type="entry name" value="TPR_rpt"/>
</dbReference>
<evidence type="ECO:0000259" key="3">
    <source>
        <dbReference type="Pfam" id="PF12862"/>
    </source>
</evidence>
<proteinExistence type="predicted"/>
<feature type="domain" description="Anaphase-promoting complex subunit 5" evidence="3">
    <location>
        <begin position="1012"/>
        <end position="1031"/>
    </location>
</feature>
<dbReference type="Gene3D" id="1.25.40.10">
    <property type="entry name" value="Tetratricopeptide repeat domain"/>
    <property type="match status" value="4"/>
</dbReference>
<protein>
    <recommendedName>
        <fullName evidence="3">Anaphase-promoting complex subunit 5 domain-containing protein</fullName>
    </recommendedName>
</protein>
<dbReference type="SUPFAM" id="SSF48452">
    <property type="entry name" value="TPR-like"/>
    <property type="match status" value="4"/>
</dbReference>
<evidence type="ECO:0000256" key="2">
    <source>
        <dbReference type="SAM" id="Phobius"/>
    </source>
</evidence>
<keyword evidence="2" id="KW-1133">Transmembrane helix</keyword>
<evidence type="ECO:0000313" key="5">
    <source>
        <dbReference type="Proteomes" id="UP000294947"/>
    </source>
</evidence>
<feature type="region of interest" description="Disordered" evidence="1">
    <location>
        <begin position="72"/>
        <end position="91"/>
    </location>
</feature>
<dbReference type="SUPFAM" id="SSF52540">
    <property type="entry name" value="P-loop containing nucleoside triphosphate hydrolases"/>
    <property type="match status" value="1"/>
</dbReference>
<evidence type="ECO:0000313" key="4">
    <source>
        <dbReference type="EMBL" id="TDD34909.1"/>
    </source>
</evidence>
<reference evidence="4 5" key="1">
    <citation type="submission" date="2019-03" db="EMBL/GenBank/DDBJ databases">
        <title>Draft genome sequences of novel Actinobacteria.</title>
        <authorList>
            <person name="Sahin N."/>
            <person name="Ay H."/>
            <person name="Saygin H."/>
        </authorList>
    </citation>
    <scope>NUCLEOTIDE SEQUENCE [LARGE SCALE GENOMIC DNA]</scope>
    <source>
        <strain evidence="4 5">7K502</strain>
    </source>
</reference>
<evidence type="ECO:0000256" key="1">
    <source>
        <dbReference type="SAM" id="MobiDB-lite"/>
    </source>
</evidence>
<keyword evidence="2" id="KW-0472">Membrane</keyword>
<dbReference type="Proteomes" id="UP000294947">
    <property type="component" value="Unassembled WGS sequence"/>
</dbReference>
<dbReference type="InterPro" id="IPR027417">
    <property type="entry name" value="P-loop_NTPase"/>
</dbReference>
<keyword evidence="2" id="KW-0812">Transmembrane</keyword>
<dbReference type="InterPro" id="IPR011990">
    <property type="entry name" value="TPR-like_helical_dom_sf"/>
</dbReference>
<dbReference type="Pfam" id="PF12862">
    <property type="entry name" value="ANAPC5"/>
    <property type="match status" value="2"/>
</dbReference>
<organism evidence="4 5">
    <name type="scientific">Saccharopolyspora elongata</name>
    <dbReference type="NCBI Taxonomy" id="2530387"/>
    <lineage>
        <taxon>Bacteria</taxon>
        <taxon>Bacillati</taxon>
        <taxon>Actinomycetota</taxon>
        <taxon>Actinomycetes</taxon>
        <taxon>Pseudonocardiales</taxon>
        <taxon>Pseudonocardiaceae</taxon>
        <taxon>Saccharopolyspora</taxon>
    </lineage>
</organism>
<dbReference type="InterPro" id="IPR026000">
    <property type="entry name" value="Apc5_dom"/>
</dbReference>
<feature type="domain" description="Anaphase-promoting complex subunit 5" evidence="3">
    <location>
        <begin position="548"/>
        <end position="573"/>
    </location>
</feature>
<feature type="transmembrane region" description="Helical" evidence="2">
    <location>
        <begin position="12"/>
        <end position="29"/>
    </location>
</feature>
<dbReference type="EMBL" id="SMKW01000135">
    <property type="protein sequence ID" value="TDD34909.1"/>
    <property type="molecule type" value="Genomic_DNA"/>
</dbReference>
<dbReference type="Gene3D" id="3.40.50.300">
    <property type="entry name" value="P-loop containing nucleotide triphosphate hydrolases"/>
    <property type="match status" value="1"/>
</dbReference>
<dbReference type="SMART" id="SM00028">
    <property type="entry name" value="TPR"/>
    <property type="match status" value="11"/>
</dbReference>
<gene>
    <name evidence="4" type="ORF">E1288_43960</name>
</gene>